<proteinExistence type="predicted"/>
<evidence type="ECO:0000256" key="1">
    <source>
        <dbReference type="SAM" id="MobiDB-lite"/>
    </source>
</evidence>
<dbReference type="Pfam" id="PF19875">
    <property type="entry name" value="DUF6348"/>
    <property type="match status" value="1"/>
</dbReference>
<dbReference type="Proteomes" id="UP001606134">
    <property type="component" value="Unassembled WGS sequence"/>
</dbReference>
<reference evidence="2 3" key="1">
    <citation type="submission" date="2024-08" db="EMBL/GenBank/DDBJ databases">
        <authorList>
            <person name="Lu H."/>
        </authorList>
    </citation>
    <scope>NUCLEOTIDE SEQUENCE [LARGE SCALE GENOMIC DNA]</scope>
    <source>
        <strain evidence="2 3">BYS78W</strain>
    </source>
</reference>
<protein>
    <submittedName>
        <fullName evidence="2">DUF6348 family protein</fullName>
    </submittedName>
</protein>
<keyword evidence="3" id="KW-1185">Reference proteome</keyword>
<organism evidence="2 3">
    <name type="scientific">Pelomonas candidula</name>
    <dbReference type="NCBI Taxonomy" id="3299025"/>
    <lineage>
        <taxon>Bacteria</taxon>
        <taxon>Pseudomonadati</taxon>
        <taxon>Pseudomonadota</taxon>
        <taxon>Betaproteobacteria</taxon>
        <taxon>Burkholderiales</taxon>
        <taxon>Sphaerotilaceae</taxon>
        <taxon>Roseateles</taxon>
    </lineage>
</organism>
<feature type="region of interest" description="Disordered" evidence="1">
    <location>
        <begin position="1"/>
        <end position="20"/>
    </location>
</feature>
<dbReference type="RefSeq" id="WP_394407305.1">
    <property type="nucleotide sequence ID" value="NZ_JBIGIC010000003.1"/>
</dbReference>
<accession>A0ABW7H8N4</accession>
<comment type="caution">
    <text evidence="2">The sequence shown here is derived from an EMBL/GenBank/DDBJ whole genome shotgun (WGS) entry which is preliminary data.</text>
</comment>
<dbReference type="EMBL" id="JBIGIC010000003">
    <property type="protein sequence ID" value="MFG6486287.1"/>
    <property type="molecule type" value="Genomic_DNA"/>
</dbReference>
<name>A0ABW7H8N4_9BURK</name>
<dbReference type="InterPro" id="IPR045929">
    <property type="entry name" value="DUF6348"/>
</dbReference>
<gene>
    <name evidence="2" type="ORF">ACG04R_06360</name>
</gene>
<evidence type="ECO:0000313" key="2">
    <source>
        <dbReference type="EMBL" id="MFG6486287.1"/>
    </source>
</evidence>
<evidence type="ECO:0000313" key="3">
    <source>
        <dbReference type="Proteomes" id="UP001606134"/>
    </source>
</evidence>
<sequence length="234" mass="26194">MRSLFAKRSTPTAEPSELGHARPELTPEAWLLELFKRHGLESNVHDGWVLPNAELPAIRGTWHPGYTHGRLDMQIVVRDGVVIEECFGGIGAGDVGLSDGLQNFTINAFHVLQSSLWSCHDPEQVEIEEWTVAGQRFSAFIGNIGTRSSNDVRPSIPANFMSLLEAAIRTEPLEHDLHWFRVYVGQVNGEFTFEALKDNEPWLNGANALTSCAWKPRDAFYSARLFIVLRPNDS</sequence>